<dbReference type="PROSITE" id="PS50977">
    <property type="entry name" value="HTH_TETR_2"/>
    <property type="match status" value="1"/>
</dbReference>
<dbReference type="Proteomes" id="UP000635245">
    <property type="component" value="Unassembled WGS sequence"/>
</dbReference>
<name>A0A934QNS5_9PSEU</name>
<dbReference type="PANTHER" id="PTHR30055:SF200">
    <property type="entry name" value="HTH-TYPE TRANSCRIPTIONAL REPRESSOR BDCR"/>
    <property type="match status" value="1"/>
</dbReference>
<evidence type="ECO:0000313" key="4">
    <source>
        <dbReference type="EMBL" id="MBK1785452.1"/>
    </source>
</evidence>
<accession>A0A934QNS5</accession>
<proteinExistence type="predicted"/>
<dbReference type="SUPFAM" id="SSF46689">
    <property type="entry name" value="Homeodomain-like"/>
    <property type="match status" value="1"/>
</dbReference>
<dbReference type="InterPro" id="IPR001647">
    <property type="entry name" value="HTH_TetR"/>
</dbReference>
<dbReference type="GO" id="GO:0003700">
    <property type="term" value="F:DNA-binding transcription factor activity"/>
    <property type="evidence" value="ECO:0007669"/>
    <property type="project" value="TreeGrafter"/>
</dbReference>
<dbReference type="PANTHER" id="PTHR30055">
    <property type="entry name" value="HTH-TYPE TRANSCRIPTIONAL REGULATOR RUTR"/>
    <property type="match status" value="1"/>
</dbReference>
<evidence type="ECO:0000259" key="3">
    <source>
        <dbReference type="PROSITE" id="PS50977"/>
    </source>
</evidence>
<dbReference type="InterPro" id="IPR036271">
    <property type="entry name" value="Tet_transcr_reg_TetR-rel_C_sf"/>
</dbReference>
<keyword evidence="5" id="KW-1185">Reference proteome</keyword>
<evidence type="ECO:0000313" key="5">
    <source>
        <dbReference type="Proteomes" id="UP000635245"/>
    </source>
</evidence>
<dbReference type="InterPro" id="IPR041490">
    <property type="entry name" value="KstR2_TetR_C"/>
</dbReference>
<reference evidence="4" key="1">
    <citation type="submission" date="2020-12" db="EMBL/GenBank/DDBJ databases">
        <title>Prauserella sp. ASG 168, a novel actinomycete isolated from cave rock.</title>
        <authorList>
            <person name="Suriyachadkun C."/>
        </authorList>
    </citation>
    <scope>NUCLEOTIDE SEQUENCE</scope>
    <source>
        <strain evidence="4">ASG 168</strain>
    </source>
</reference>
<dbReference type="Gene3D" id="1.10.357.10">
    <property type="entry name" value="Tetracycline Repressor, domain 2"/>
    <property type="match status" value="1"/>
</dbReference>
<feature type="domain" description="HTH tetR-type" evidence="3">
    <location>
        <begin position="3"/>
        <end position="63"/>
    </location>
</feature>
<protein>
    <submittedName>
        <fullName evidence="4">TetR family transcriptional regulator</fullName>
    </submittedName>
</protein>
<dbReference type="GO" id="GO:0000976">
    <property type="term" value="F:transcription cis-regulatory region binding"/>
    <property type="evidence" value="ECO:0007669"/>
    <property type="project" value="TreeGrafter"/>
</dbReference>
<dbReference type="PRINTS" id="PR00455">
    <property type="entry name" value="HTHTETR"/>
</dbReference>
<gene>
    <name evidence="4" type="ORF">JHE00_14045</name>
</gene>
<dbReference type="EMBL" id="JAENJH010000003">
    <property type="protein sequence ID" value="MBK1785452.1"/>
    <property type="molecule type" value="Genomic_DNA"/>
</dbReference>
<dbReference type="RefSeq" id="WP_200318505.1">
    <property type="nucleotide sequence ID" value="NZ_JAENJH010000003.1"/>
</dbReference>
<evidence type="ECO:0000256" key="2">
    <source>
        <dbReference type="PROSITE-ProRule" id="PRU00335"/>
    </source>
</evidence>
<comment type="caution">
    <text evidence="4">The sequence shown here is derived from an EMBL/GenBank/DDBJ whole genome shotgun (WGS) entry which is preliminary data.</text>
</comment>
<feature type="DNA-binding region" description="H-T-H motif" evidence="2">
    <location>
        <begin position="26"/>
        <end position="45"/>
    </location>
</feature>
<evidence type="ECO:0000256" key="1">
    <source>
        <dbReference type="ARBA" id="ARBA00023125"/>
    </source>
</evidence>
<sequence>MAVATGERVRRAAVKLFATKGFHGTGIRDLAQAAKLSSASLYHYMGTKEELLAGIMRDCLRNLLDEATTALEGVSDPVERVRRLVTVHVTAHARQPNETRVADDNIEVLSPRLRRDVVRLRDDYEALWSDTIEEGLREGVFDTAQPTVTRIAVLDMCTGVARWYSSRGPLSLRLLAEHHVELTLRALGVRVSAGCGLANSRDPQACPGAAAEGRSWGE</sequence>
<dbReference type="Pfam" id="PF00440">
    <property type="entry name" value="TetR_N"/>
    <property type="match status" value="1"/>
</dbReference>
<dbReference type="InterPro" id="IPR009057">
    <property type="entry name" value="Homeodomain-like_sf"/>
</dbReference>
<dbReference type="SUPFAM" id="SSF48498">
    <property type="entry name" value="Tetracyclin repressor-like, C-terminal domain"/>
    <property type="match status" value="1"/>
</dbReference>
<dbReference type="InterPro" id="IPR050109">
    <property type="entry name" value="HTH-type_TetR-like_transc_reg"/>
</dbReference>
<keyword evidence="1 2" id="KW-0238">DNA-binding</keyword>
<organism evidence="4 5">
    <name type="scientific">Prauserella cavernicola</name>
    <dbReference type="NCBI Taxonomy" id="2800127"/>
    <lineage>
        <taxon>Bacteria</taxon>
        <taxon>Bacillati</taxon>
        <taxon>Actinomycetota</taxon>
        <taxon>Actinomycetes</taxon>
        <taxon>Pseudonocardiales</taxon>
        <taxon>Pseudonocardiaceae</taxon>
        <taxon>Prauserella</taxon>
    </lineage>
</organism>
<dbReference type="Pfam" id="PF17932">
    <property type="entry name" value="TetR_C_24"/>
    <property type="match status" value="1"/>
</dbReference>
<dbReference type="AlphaFoldDB" id="A0A934QNS5"/>